<evidence type="ECO:0000313" key="2">
    <source>
        <dbReference type="EMBL" id="KAJ6265038.1"/>
    </source>
</evidence>
<feature type="region of interest" description="Disordered" evidence="1">
    <location>
        <begin position="393"/>
        <end position="421"/>
    </location>
</feature>
<reference evidence="2" key="1">
    <citation type="submission" date="2023-01" db="EMBL/GenBank/DDBJ databases">
        <title>The chitinases involved in constricting ring structure development in the nematode-trapping fungus Drechslerella dactyloides.</title>
        <authorList>
            <person name="Wang R."/>
            <person name="Zhang L."/>
            <person name="Tang P."/>
            <person name="Li S."/>
            <person name="Liang L."/>
        </authorList>
    </citation>
    <scope>NUCLEOTIDE SEQUENCE</scope>
    <source>
        <strain evidence="2">YMF1.00031</strain>
    </source>
</reference>
<keyword evidence="3" id="KW-1185">Reference proteome</keyword>
<accession>A0AAD6J5R3</accession>
<organism evidence="2 3">
    <name type="scientific">Drechslerella dactyloides</name>
    <name type="common">Nematode-trapping fungus</name>
    <name type="synonym">Arthrobotrys dactyloides</name>
    <dbReference type="NCBI Taxonomy" id="74499"/>
    <lineage>
        <taxon>Eukaryota</taxon>
        <taxon>Fungi</taxon>
        <taxon>Dikarya</taxon>
        <taxon>Ascomycota</taxon>
        <taxon>Pezizomycotina</taxon>
        <taxon>Orbiliomycetes</taxon>
        <taxon>Orbiliales</taxon>
        <taxon>Orbiliaceae</taxon>
        <taxon>Drechslerella</taxon>
    </lineage>
</organism>
<protein>
    <submittedName>
        <fullName evidence="2">Uncharacterized protein</fullName>
    </submittedName>
</protein>
<feature type="region of interest" description="Disordered" evidence="1">
    <location>
        <begin position="1"/>
        <end position="28"/>
    </location>
</feature>
<dbReference type="Proteomes" id="UP001221413">
    <property type="component" value="Unassembled WGS sequence"/>
</dbReference>
<dbReference type="AlphaFoldDB" id="A0AAD6J5R3"/>
<sequence>MPPTSGQVIRSSSAGDRGVNKRKRSESLDSEKAEEILNTCIRLLPLMPPAVQEEINKLGLEVQISSLTRDKVIEEFSLNGEAYIGRQTSKFWDIGKGMPKGFLEGFVLPPPSLRTFQSKYMEIADRDSDAVRRTLFHVIMVESIFLYVSNFSLKEYYVSLLTISKNTGVEKTAEAAPRGRTTRKRSTVKRRKGKAQATAASEQAIARSRVSFDTVENVENALSRCRERQRNTWLTLVNEIPIEYENEKRKLRRVYRGLMDCVSITQRPPPGPQRSLEPGPGQIISSKRSIWPLFSVLVIVDAKRDGTHAQAFGQIFSHLAVLHESRKLKKWADASAYGILITDLYCCFYKITHTGTVMDSAAIDFRSEEGLAKLIRAMVYVMVESVRSLNLNSAKSSEGENPQPDIICKEDIKKEEAEKEE</sequence>
<evidence type="ECO:0000256" key="1">
    <source>
        <dbReference type="SAM" id="MobiDB-lite"/>
    </source>
</evidence>
<feature type="compositionally biased region" description="Polar residues" evidence="1">
    <location>
        <begin position="1"/>
        <end position="14"/>
    </location>
</feature>
<feature type="compositionally biased region" description="Basic and acidic residues" evidence="1">
    <location>
        <begin position="407"/>
        <end position="421"/>
    </location>
</feature>
<gene>
    <name evidence="2" type="ORF">Dda_1193</name>
</gene>
<comment type="caution">
    <text evidence="2">The sequence shown here is derived from an EMBL/GenBank/DDBJ whole genome shotgun (WGS) entry which is preliminary data.</text>
</comment>
<evidence type="ECO:0000313" key="3">
    <source>
        <dbReference type="Proteomes" id="UP001221413"/>
    </source>
</evidence>
<name>A0AAD6J5R3_DREDA</name>
<proteinExistence type="predicted"/>
<dbReference type="EMBL" id="JAQGDS010000001">
    <property type="protein sequence ID" value="KAJ6265038.1"/>
    <property type="molecule type" value="Genomic_DNA"/>
</dbReference>